<name>A0A5A8EIZ5_CAFRO</name>
<feature type="compositionally biased region" description="Low complexity" evidence="1">
    <location>
        <begin position="225"/>
        <end position="236"/>
    </location>
</feature>
<dbReference type="PANTHER" id="PTHR23216">
    <property type="entry name" value="NUCLEOLAR AND COILED-BODY PHOSPHOPROTEIN 1"/>
    <property type="match status" value="1"/>
</dbReference>
<evidence type="ECO:0000313" key="3">
    <source>
        <dbReference type="EMBL" id="KAA0175890.1"/>
    </source>
</evidence>
<feature type="region of interest" description="Disordered" evidence="1">
    <location>
        <begin position="1071"/>
        <end position="1104"/>
    </location>
</feature>
<feature type="compositionally biased region" description="Low complexity" evidence="1">
    <location>
        <begin position="34"/>
        <end position="44"/>
    </location>
</feature>
<accession>A0A5A8EIZ5</accession>
<dbReference type="EMBL" id="VLTO01000011">
    <property type="protein sequence ID" value="KAA0175890.1"/>
    <property type="molecule type" value="Genomic_DNA"/>
</dbReference>
<feature type="domain" description="PH" evidence="2">
    <location>
        <begin position="357"/>
        <end position="476"/>
    </location>
</feature>
<feature type="compositionally biased region" description="Low complexity" evidence="1">
    <location>
        <begin position="846"/>
        <end position="858"/>
    </location>
</feature>
<feature type="compositionally biased region" description="Low complexity" evidence="1">
    <location>
        <begin position="99"/>
        <end position="187"/>
    </location>
</feature>
<feature type="compositionally biased region" description="Low complexity" evidence="1">
    <location>
        <begin position="1073"/>
        <end position="1087"/>
    </location>
</feature>
<dbReference type="GO" id="GO:0005730">
    <property type="term" value="C:nucleolus"/>
    <property type="evidence" value="ECO:0007669"/>
    <property type="project" value="InterPro"/>
</dbReference>
<dbReference type="SMART" id="SM00233">
    <property type="entry name" value="PH"/>
    <property type="match status" value="1"/>
</dbReference>
<feature type="compositionally biased region" description="Pro residues" evidence="1">
    <location>
        <begin position="958"/>
        <end position="973"/>
    </location>
</feature>
<dbReference type="InterPro" id="IPR039191">
    <property type="entry name" value="Nopp140-like"/>
</dbReference>
<organism evidence="3 4">
    <name type="scientific">Cafeteria roenbergensis</name>
    <name type="common">Marine flagellate</name>
    <dbReference type="NCBI Taxonomy" id="33653"/>
    <lineage>
        <taxon>Eukaryota</taxon>
        <taxon>Sar</taxon>
        <taxon>Stramenopiles</taxon>
        <taxon>Bigyra</taxon>
        <taxon>Opalozoa</taxon>
        <taxon>Bicosoecida</taxon>
        <taxon>Cafeteriaceae</taxon>
        <taxon>Cafeteria</taxon>
    </lineage>
</organism>
<evidence type="ECO:0000256" key="1">
    <source>
        <dbReference type="SAM" id="MobiDB-lite"/>
    </source>
</evidence>
<feature type="compositionally biased region" description="Gly residues" evidence="1">
    <location>
        <begin position="1092"/>
        <end position="1104"/>
    </location>
</feature>
<feature type="region of interest" description="Disordered" evidence="1">
    <location>
        <begin position="846"/>
        <end position="884"/>
    </location>
</feature>
<dbReference type="AlphaFoldDB" id="A0A5A8EIZ5"/>
<reference evidence="3 4" key="1">
    <citation type="submission" date="2019-07" db="EMBL/GenBank/DDBJ databases">
        <title>Genomes of Cafeteria roenbergensis.</title>
        <authorList>
            <person name="Fischer M.G."/>
            <person name="Hackl T."/>
            <person name="Roman M."/>
        </authorList>
    </citation>
    <scope>NUCLEOTIDE SEQUENCE [LARGE SCALE GENOMIC DNA]</scope>
    <source>
        <strain evidence="3 4">E4-10P</strain>
    </source>
</reference>
<dbReference type="SUPFAM" id="SSF50729">
    <property type="entry name" value="PH domain-like"/>
    <property type="match status" value="1"/>
</dbReference>
<proteinExistence type="predicted"/>
<feature type="region of interest" description="Disordered" evidence="1">
    <location>
        <begin position="524"/>
        <end position="641"/>
    </location>
</feature>
<dbReference type="InterPro" id="IPR011993">
    <property type="entry name" value="PH-like_dom_sf"/>
</dbReference>
<dbReference type="Gene3D" id="2.30.29.30">
    <property type="entry name" value="Pleckstrin-homology domain (PH domain)/Phosphotyrosine-binding domain (PTB)"/>
    <property type="match status" value="1"/>
</dbReference>
<evidence type="ECO:0000259" key="2">
    <source>
        <dbReference type="PROSITE" id="PS50003"/>
    </source>
</evidence>
<dbReference type="PANTHER" id="PTHR23216:SF1">
    <property type="entry name" value="NUCLEOLAR AND COILED-BODY PHOSPHOPROTEIN 1"/>
    <property type="match status" value="1"/>
</dbReference>
<dbReference type="Proteomes" id="UP000322899">
    <property type="component" value="Unassembled WGS sequence"/>
</dbReference>
<comment type="caution">
    <text evidence="3">The sequence shown here is derived from an EMBL/GenBank/DDBJ whole genome shotgun (WGS) entry which is preliminary data.</text>
</comment>
<feature type="compositionally biased region" description="Basic and acidic residues" evidence="1">
    <location>
        <begin position="237"/>
        <end position="247"/>
    </location>
</feature>
<gene>
    <name evidence="3" type="ORF">FNF27_02611</name>
</gene>
<feature type="compositionally biased region" description="Basic and acidic residues" evidence="1">
    <location>
        <begin position="568"/>
        <end position="641"/>
    </location>
</feature>
<sequence>MAAQRPPRRPKAGRHPPQRGAPLGAAPTAPPSPTAGIPASALMADAEHVAADAVATPDAPAPGPASTAPEPAVADAPASRASGTPSDPPAEAKAEESPSEPAVVAHVEAPQAEAAASSTAEPDKAAPATDPEPAAAPKETEPAAEGGASAAPAESPAAGAAASAEVPAAEAADAPEAPRTPAPAALAVSLSDDKAEVDAEGDLSAELAGAGDSPLRRSPSGKRLSSPASPTASPSVAEHDFSRKADVTRIPSREQQPPEGGGLRMWVTRAEEWPPQARRARALLRDADDAEEALSLAKQRDCPPDQLDALDAAAKKARGAAPDPDSIDWRSANYAAYSLAEQIAAVQGVAEREHSPAVAAEGWLSRIKAKEKTVKARYFVLTPRALVYFASAAHARVSSSGYLLAEWDFPNLPGRFTMRTHGARIWLRDVTGIRLNVADRSLALSRPASEGGEVVLRASTEEECREWCDAIEELRSAEEDGPVHDDEAGAAASSGGAAAAAAAAAGNGGSDAAAAEGGAAAATAAEGSRRASTEGKDADNAAAPPTAEGAGGRTRRPTLLGRMFGRAPKAELSEAEKAKADEEKAKADEEKAKAEAERKAKANAERHARHERTEAAEEERARKAEERRLANAEAARQREVDRKKAVILAKQHHAEEAKRRAEMSLEAVLKLKAETEARFRPRFWRAPKPGPDATEEEISMTPTLHTVVEDRFRSYLEDRDGNPLALMSGWMTKDAESAVSMGVPKDRFFVLTPYFLAYFCSEADAGISATGHMTGRAMGEKPRRLMRLGARIGLEHIVTIKANTEEDETDDVLGDLDTGAVLAAERGDEQAAEAIAREAKERSRAARAARAGAGAGADADTDADADSASGSGSGGGKDGKGAAAATGAGAGAAAAAAASSATPQRKGKGRASIPGRRYSSLMASTDVAGGASPSKAGRQDRGDSLSGTKLANGRCITPPKPRTKPPVPDTPPPGLAARVMIATTRARLGSNPMETGAMPRVESATLNADLVDRALRLQCHKVAYRDEWVRMLKVWQLWWRKRQEQLTLEQWSSAAAFRHSQAAMSMTKEQALARRSGSTAGGAQARRAGGRRFVGGRGRGLPAK</sequence>
<evidence type="ECO:0000313" key="4">
    <source>
        <dbReference type="Proteomes" id="UP000322899"/>
    </source>
</evidence>
<dbReference type="PROSITE" id="PS50003">
    <property type="entry name" value="PH_DOMAIN"/>
    <property type="match status" value="1"/>
</dbReference>
<protein>
    <recommendedName>
        <fullName evidence="2">PH domain-containing protein</fullName>
    </recommendedName>
</protein>
<feature type="region of interest" description="Disordered" evidence="1">
    <location>
        <begin position="1"/>
        <end position="264"/>
    </location>
</feature>
<feature type="compositionally biased region" description="Basic and acidic residues" evidence="1">
    <location>
        <begin position="527"/>
        <end position="539"/>
    </location>
</feature>
<dbReference type="InterPro" id="IPR001849">
    <property type="entry name" value="PH_domain"/>
</dbReference>
<feature type="region of interest" description="Disordered" evidence="1">
    <location>
        <begin position="896"/>
        <end position="973"/>
    </location>
</feature>
<feature type="compositionally biased region" description="Basic residues" evidence="1">
    <location>
        <begin position="1"/>
        <end position="17"/>
    </location>
</feature>
<feature type="compositionally biased region" description="Low complexity" evidence="1">
    <location>
        <begin position="51"/>
        <end position="72"/>
    </location>
</feature>